<evidence type="ECO:0000256" key="2">
    <source>
        <dbReference type="ARBA" id="ARBA00005751"/>
    </source>
</evidence>
<dbReference type="GO" id="GO:0016020">
    <property type="term" value="C:membrane"/>
    <property type="evidence" value="ECO:0007669"/>
    <property type="project" value="InterPro"/>
</dbReference>
<dbReference type="SUPFAM" id="SSF103491">
    <property type="entry name" value="Preprotein translocase SecY subunit"/>
    <property type="match status" value="1"/>
</dbReference>
<proteinExistence type="inferred from homology"/>
<dbReference type="GO" id="GO:0015031">
    <property type="term" value="P:protein transport"/>
    <property type="evidence" value="ECO:0007669"/>
    <property type="project" value="UniProtKB-KW"/>
</dbReference>
<evidence type="ECO:0000256" key="7">
    <source>
        <dbReference type="ARBA" id="ARBA00023010"/>
    </source>
</evidence>
<keyword evidence="3" id="KW-0813">Transport</keyword>
<dbReference type="GO" id="GO:0012505">
    <property type="term" value="C:endomembrane system"/>
    <property type="evidence" value="ECO:0007669"/>
    <property type="project" value="UniProtKB-SubCell"/>
</dbReference>
<accession>A0A2H0YTU4</accession>
<dbReference type="AlphaFoldDB" id="A0A2H0YTU4"/>
<dbReference type="Pfam" id="PF10559">
    <property type="entry name" value="Plug_translocon"/>
    <property type="match status" value="1"/>
</dbReference>
<dbReference type="InterPro" id="IPR002208">
    <property type="entry name" value="SecY/SEC61-alpha"/>
</dbReference>
<evidence type="ECO:0000256" key="4">
    <source>
        <dbReference type="ARBA" id="ARBA00022692"/>
    </source>
</evidence>
<comment type="caution">
    <text evidence="11">The sequence shown here is derived from an EMBL/GenBank/DDBJ whole genome shotgun (WGS) entry which is preliminary data.</text>
</comment>
<dbReference type="InterPro" id="IPR019561">
    <property type="entry name" value="Translocon_Sec61/SecY_plug_dom"/>
</dbReference>
<feature type="non-terminal residue" evidence="11">
    <location>
        <position position="97"/>
    </location>
</feature>
<dbReference type="Gene3D" id="1.10.3370.10">
    <property type="entry name" value="SecY subunit domain"/>
    <property type="match status" value="1"/>
</dbReference>
<protein>
    <submittedName>
        <fullName evidence="11">Preprotein translocase subunit SecY</fullName>
    </submittedName>
</protein>
<evidence type="ECO:0000256" key="1">
    <source>
        <dbReference type="ARBA" id="ARBA00004127"/>
    </source>
</evidence>
<keyword evidence="5" id="KW-0653">Protein transport</keyword>
<comment type="subcellular location">
    <subcellularLocation>
        <location evidence="1">Endomembrane system</location>
        <topology evidence="1">Multi-pass membrane protein</topology>
    </subcellularLocation>
</comment>
<dbReference type="PROSITE" id="PS00755">
    <property type="entry name" value="SECY_1"/>
    <property type="match status" value="1"/>
</dbReference>
<dbReference type="InterPro" id="IPR030659">
    <property type="entry name" value="SecY_CS"/>
</dbReference>
<gene>
    <name evidence="11" type="ORF">COT25_00500</name>
</gene>
<name>A0A2H0YTU4_9BACT</name>
<evidence type="ECO:0000256" key="5">
    <source>
        <dbReference type="ARBA" id="ARBA00022927"/>
    </source>
</evidence>
<dbReference type="Proteomes" id="UP000228711">
    <property type="component" value="Unassembled WGS sequence"/>
</dbReference>
<feature type="transmembrane region" description="Helical" evidence="9">
    <location>
        <begin position="62"/>
        <end position="89"/>
    </location>
</feature>
<sequence>MSVWQNILMNLPEVAGPTQKRLAFKEKLKWTLITLVLFFVLSLVPLFGLGQNALQQFEYLSIILGANFGSIMSLGIGPIVTASIILQLLNGSGIFKF</sequence>
<dbReference type="EMBL" id="PEXV01000017">
    <property type="protein sequence ID" value="PIS41918.1"/>
    <property type="molecule type" value="Genomic_DNA"/>
</dbReference>
<dbReference type="InterPro" id="IPR023201">
    <property type="entry name" value="SecY_dom_sf"/>
</dbReference>
<keyword evidence="6 9" id="KW-1133">Transmembrane helix</keyword>
<feature type="transmembrane region" description="Helical" evidence="9">
    <location>
        <begin position="30"/>
        <end position="50"/>
    </location>
</feature>
<evidence type="ECO:0000256" key="8">
    <source>
        <dbReference type="ARBA" id="ARBA00023136"/>
    </source>
</evidence>
<evidence type="ECO:0000256" key="6">
    <source>
        <dbReference type="ARBA" id="ARBA00022989"/>
    </source>
</evidence>
<evidence type="ECO:0000313" key="11">
    <source>
        <dbReference type="EMBL" id="PIS41918.1"/>
    </source>
</evidence>
<organism evidence="11 12">
    <name type="scientific">Candidatus Kerfeldbacteria bacterium CG08_land_8_20_14_0_20_42_7</name>
    <dbReference type="NCBI Taxonomy" id="2014245"/>
    <lineage>
        <taxon>Bacteria</taxon>
        <taxon>Candidatus Kerfeldiibacteriota</taxon>
    </lineage>
</organism>
<feature type="domain" description="Translocon Sec61/SecY plug" evidence="10">
    <location>
        <begin position="36"/>
        <end position="69"/>
    </location>
</feature>
<keyword evidence="7" id="KW-0811">Translocation</keyword>
<dbReference type="PANTHER" id="PTHR10906">
    <property type="entry name" value="SECY/SEC61-ALPHA FAMILY MEMBER"/>
    <property type="match status" value="1"/>
</dbReference>
<comment type="similarity">
    <text evidence="2">Belongs to the SecY/SEC61-alpha family.</text>
</comment>
<evidence type="ECO:0000259" key="10">
    <source>
        <dbReference type="Pfam" id="PF10559"/>
    </source>
</evidence>
<evidence type="ECO:0000313" key="12">
    <source>
        <dbReference type="Proteomes" id="UP000228711"/>
    </source>
</evidence>
<reference evidence="12" key="1">
    <citation type="submission" date="2017-09" db="EMBL/GenBank/DDBJ databases">
        <title>Depth-based differentiation of microbial function through sediment-hosted aquifers and enrichment of novel symbionts in the deep terrestrial subsurface.</title>
        <authorList>
            <person name="Probst A.J."/>
            <person name="Ladd B."/>
            <person name="Jarett J.K."/>
            <person name="Geller-Mcgrath D.E."/>
            <person name="Sieber C.M.K."/>
            <person name="Emerson J.B."/>
            <person name="Anantharaman K."/>
            <person name="Thomas B.C."/>
            <person name="Malmstrom R."/>
            <person name="Stieglmeier M."/>
            <person name="Klingl A."/>
            <person name="Woyke T."/>
            <person name="Ryan C.M."/>
            <person name="Banfield J.F."/>
        </authorList>
    </citation>
    <scope>NUCLEOTIDE SEQUENCE [LARGE SCALE GENOMIC DNA]</scope>
</reference>
<evidence type="ECO:0000256" key="9">
    <source>
        <dbReference type="SAM" id="Phobius"/>
    </source>
</evidence>
<evidence type="ECO:0000256" key="3">
    <source>
        <dbReference type="ARBA" id="ARBA00022448"/>
    </source>
</evidence>
<keyword evidence="4 9" id="KW-0812">Transmembrane</keyword>
<keyword evidence="8 9" id="KW-0472">Membrane</keyword>